<dbReference type="PANTHER" id="PTHR13237:SF8">
    <property type="entry name" value="SOMETHING ABOUT SILENCING PROTEIN 10"/>
    <property type="match status" value="1"/>
</dbReference>
<dbReference type="WBParaSite" id="PSAMB.scaffold7679size7278.g30391.t1">
    <property type="protein sequence ID" value="PSAMB.scaffold7679size7278.g30391.t1"/>
    <property type="gene ID" value="PSAMB.scaffold7679size7278.g30391"/>
</dbReference>
<dbReference type="Proteomes" id="UP000887566">
    <property type="component" value="Unplaced"/>
</dbReference>
<reference evidence="7 8" key="1">
    <citation type="submission" date="2022-11" db="UniProtKB">
        <authorList>
            <consortium name="WormBaseParasite"/>
        </authorList>
    </citation>
    <scope>IDENTIFICATION</scope>
</reference>
<dbReference type="GO" id="GO:0032040">
    <property type="term" value="C:small-subunit processome"/>
    <property type="evidence" value="ECO:0007669"/>
    <property type="project" value="TreeGrafter"/>
</dbReference>
<dbReference type="InterPro" id="IPR018972">
    <property type="entry name" value="Sas10_C_dom"/>
</dbReference>
<dbReference type="AlphaFoldDB" id="A0A914XH29"/>
<comment type="subcellular location">
    <subcellularLocation>
        <location evidence="1">Nucleus</location>
    </subcellularLocation>
</comment>
<feature type="region of interest" description="Disordered" evidence="4">
    <location>
        <begin position="1"/>
        <end position="23"/>
    </location>
</feature>
<evidence type="ECO:0000313" key="7">
    <source>
        <dbReference type="WBParaSite" id="PSAMB.scaffold7679size7278.g30391.t1"/>
    </source>
</evidence>
<evidence type="ECO:0000256" key="4">
    <source>
        <dbReference type="SAM" id="MobiDB-lite"/>
    </source>
</evidence>
<feature type="domain" description="Sas10 C-terminal" evidence="5">
    <location>
        <begin position="1"/>
        <end position="64"/>
    </location>
</feature>
<dbReference type="Pfam" id="PF09368">
    <property type="entry name" value="Sas10"/>
    <property type="match status" value="1"/>
</dbReference>
<sequence length="66" mass="7728">MEKNKGLTVKRRKDIGHSRIKRRKQYDKALIKRRSQVPSVKRELNKYGGESRGIKTSVVKSVKFKT</sequence>
<evidence type="ECO:0000256" key="3">
    <source>
        <dbReference type="ARBA" id="ARBA00023242"/>
    </source>
</evidence>
<evidence type="ECO:0000259" key="5">
    <source>
        <dbReference type="Pfam" id="PF09368"/>
    </source>
</evidence>
<name>A0A914XH29_9BILA</name>
<evidence type="ECO:0000313" key="6">
    <source>
        <dbReference type="Proteomes" id="UP000887566"/>
    </source>
</evidence>
<keyword evidence="3" id="KW-0539">Nucleus</keyword>
<evidence type="ECO:0000256" key="1">
    <source>
        <dbReference type="ARBA" id="ARBA00004123"/>
    </source>
</evidence>
<dbReference type="PANTHER" id="PTHR13237">
    <property type="entry name" value="SOMETHING ABOUT SILENCING PROTEIN 10-RELATED"/>
    <property type="match status" value="1"/>
</dbReference>
<comment type="similarity">
    <text evidence="2">Belongs to the SAS10 family.</text>
</comment>
<protein>
    <submittedName>
        <fullName evidence="7 8">Sas10 C-terminal domain-containing protein</fullName>
    </submittedName>
</protein>
<evidence type="ECO:0000313" key="8">
    <source>
        <dbReference type="WBParaSite" id="PSAMB.scaffold8116size6608.g30967.t1"/>
    </source>
</evidence>
<dbReference type="WBParaSite" id="PSAMB.scaffold8116size6608.g30967.t1">
    <property type="protein sequence ID" value="PSAMB.scaffold8116size6608.g30967.t1"/>
    <property type="gene ID" value="PSAMB.scaffold8116size6608.g30967"/>
</dbReference>
<accession>A0A914XH29</accession>
<feature type="compositionally biased region" description="Basic residues" evidence="4">
    <location>
        <begin position="8"/>
        <end position="23"/>
    </location>
</feature>
<keyword evidence="6" id="KW-1185">Reference proteome</keyword>
<evidence type="ECO:0000256" key="2">
    <source>
        <dbReference type="ARBA" id="ARBA00010979"/>
    </source>
</evidence>
<proteinExistence type="inferred from homology"/>
<organism evidence="6 8">
    <name type="scientific">Plectus sambesii</name>
    <dbReference type="NCBI Taxonomy" id="2011161"/>
    <lineage>
        <taxon>Eukaryota</taxon>
        <taxon>Metazoa</taxon>
        <taxon>Ecdysozoa</taxon>
        <taxon>Nematoda</taxon>
        <taxon>Chromadorea</taxon>
        <taxon>Plectida</taxon>
        <taxon>Plectina</taxon>
        <taxon>Plectoidea</taxon>
        <taxon>Plectidae</taxon>
        <taxon>Plectus</taxon>
    </lineage>
</organism>
<dbReference type="GO" id="GO:0000462">
    <property type="term" value="P:maturation of SSU-rRNA from tricistronic rRNA transcript (SSU-rRNA, 5.8S rRNA, LSU-rRNA)"/>
    <property type="evidence" value="ECO:0007669"/>
    <property type="project" value="TreeGrafter"/>
</dbReference>